<comment type="caution">
    <text evidence="2">The sequence shown here is derived from an EMBL/GenBank/DDBJ whole genome shotgun (WGS) entry which is preliminary data.</text>
</comment>
<feature type="region of interest" description="Disordered" evidence="1">
    <location>
        <begin position="1"/>
        <end position="110"/>
    </location>
</feature>
<sequence>MRPSSGDLSVAAGPVDGRRRIRSRDSNRRRSLAIPAVVDGRSDAVDPRPSVSPDSVAAVPTRARLESAAPTRSRSRRGDASACSAVDPGRTAIVGGRAGRGSDRELDPSDTLAAAVSVRTERGVV</sequence>
<gene>
    <name evidence="2" type="ORF">ELS17_12720</name>
</gene>
<proteinExistence type="predicted"/>
<accession>A0A482XYZ7</accession>
<organism evidence="2 3">
    <name type="scientific">Natrinema altunense</name>
    <dbReference type="NCBI Taxonomy" id="222984"/>
    <lineage>
        <taxon>Archaea</taxon>
        <taxon>Methanobacteriati</taxon>
        <taxon>Methanobacteriota</taxon>
        <taxon>Stenosarchaea group</taxon>
        <taxon>Halobacteria</taxon>
        <taxon>Halobacteriales</taxon>
        <taxon>Natrialbaceae</taxon>
        <taxon>Natrinema</taxon>
    </lineage>
</organism>
<reference evidence="2 3" key="1">
    <citation type="submission" date="2019-02" db="EMBL/GenBank/DDBJ databases">
        <title>Genome analysis provides insights into bioremediation potentialities and Haloocin production by Natrinema altunense strain 4.1R isolated from Chott Douz in Tunisian desert.</title>
        <authorList>
            <person name="Najjari A."/>
            <person name="Youssef N."/>
            <person name="Ben Dhia O."/>
            <person name="Ferjani R."/>
            <person name="El Hidri D."/>
            <person name="Ouzari H.I."/>
            <person name="Cherif A."/>
        </authorList>
    </citation>
    <scope>NUCLEOTIDE SEQUENCE [LARGE SCALE GENOMIC DNA]</scope>
    <source>
        <strain evidence="2 3">4.1R</strain>
    </source>
</reference>
<dbReference type="AlphaFoldDB" id="A0A482XYZ7"/>
<evidence type="ECO:0000313" key="2">
    <source>
        <dbReference type="EMBL" id="RZH67343.1"/>
    </source>
</evidence>
<name>A0A482XYZ7_9EURY</name>
<dbReference type="Proteomes" id="UP000292704">
    <property type="component" value="Unassembled WGS sequence"/>
</dbReference>
<evidence type="ECO:0000313" key="3">
    <source>
        <dbReference type="Proteomes" id="UP000292704"/>
    </source>
</evidence>
<dbReference type="EMBL" id="SHMR01000006">
    <property type="protein sequence ID" value="RZH67343.1"/>
    <property type="molecule type" value="Genomic_DNA"/>
</dbReference>
<evidence type="ECO:0000256" key="1">
    <source>
        <dbReference type="SAM" id="MobiDB-lite"/>
    </source>
</evidence>
<protein>
    <submittedName>
        <fullName evidence="2">Uncharacterized protein</fullName>
    </submittedName>
</protein>